<dbReference type="InterPro" id="IPR016181">
    <property type="entry name" value="Acyl_CoA_acyltransferase"/>
</dbReference>
<dbReference type="Gene3D" id="3.40.630.30">
    <property type="match status" value="1"/>
</dbReference>
<keyword evidence="2" id="KW-1185">Reference proteome</keyword>
<sequence length="56" mass="6676">MDFAPQQAIDAGYEAIRLYTHETMTENITLYTRRGYVETHRAQEHGLRRAYMTKRL</sequence>
<name>A0ABQ6ZR16_9PSED</name>
<evidence type="ECO:0008006" key="3">
    <source>
        <dbReference type="Google" id="ProtNLM"/>
    </source>
</evidence>
<accession>A0ABQ6ZR16</accession>
<gene>
    <name evidence="1" type="ORF">PSAN_50110</name>
</gene>
<proteinExistence type="predicted"/>
<evidence type="ECO:0000313" key="2">
    <source>
        <dbReference type="Proteomes" id="UP000748067"/>
    </source>
</evidence>
<evidence type="ECO:0000313" key="1">
    <source>
        <dbReference type="EMBL" id="KAF2406833.1"/>
    </source>
</evidence>
<dbReference type="Proteomes" id="UP000748067">
    <property type="component" value="Unassembled WGS sequence"/>
</dbReference>
<organism evidence="1 2">
    <name type="scientific">Pseudomonas antarctica</name>
    <dbReference type="NCBI Taxonomy" id="219572"/>
    <lineage>
        <taxon>Bacteria</taxon>
        <taxon>Pseudomonadati</taxon>
        <taxon>Pseudomonadota</taxon>
        <taxon>Gammaproteobacteria</taxon>
        <taxon>Pseudomonadales</taxon>
        <taxon>Pseudomonadaceae</taxon>
        <taxon>Pseudomonas</taxon>
    </lineage>
</organism>
<reference evidence="1 2" key="1">
    <citation type="submission" date="2015-01" db="EMBL/GenBank/DDBJ databases">
        <title>Genome Sequence of Pseudomonas antarctica CMS 35.</title>
        <authorList>
            <person name="Voget S."/>
            <person name="Chow J."/>
            <person name="Daniel R."/>
            <person name="Streit W."/>
        </authorList>
    </citation>
    <scope>NUCLEOTIDE SEQUENCE [LARGE SCALE GENOMIC DNA]</scope>
    <source>
        <strain evidence="1 2">CMS 35</strain>
    </source>
</reference>
<comment type="caution">
    <text evidence="1">The sequence shown here is derived from an EMBL/GenBank/DDBJ whole genome shotgun (WGS) entry which is preliminary data.</text>
</comment>
<protein>
    <recommendedName>
        <fullName evidence="3">Acetyltransferase</fullName>
    </recommendedName>
</protein>
<dbReference type="EMBL" id="JXDI01000003">
    <property type="protein sequence ID" value="KAF2406833.1"/>
    <property type="molecule type" value="Genomic_DNA"/>
</dbReference>
<dbReference type="SUPFAM" id="SSF55729">
    <property type="entry name" value="Acyl-CoA N-acyltransferases (Nat)"/>
    <property type="match status" value="1"/>
</dbReference>